<feature type="transmembrane region" description="Helical" evidence="8">
    <location>
        <begin position="311"/>
        <end position="333"/>
    </location>
</feature>
<feature type="transmembrane region" description="Helical" evidence="8">
    <location>
        <begin position="353"/>
        <end position="374"/>
    </location>
</feature>
<sequence length="489" mass="54706">MSINKTHLWLLLAFALLLRLISLATYPLMDTTEARYGEMARLMVETGNWLTPQFDYGVPFWGKPPLFTWMSAYGIELFGLNEFAVRAPHWLAGVATIIFVAAMAYRAGFSALVASLVLATCGIFSIAAGAVMTDMALTLAMTMAMFGFYYCWLGKDKHSQLWGYLGFFGLACGLLAKGPVAIVIMGIAVFPWLVIQHGFFGAFKALWQRFPLISGLAFMLAIALPWYIMAEMATPGFIDYFIVGEHFKRFVVSGWEGDLYGSAHDQPRGMIWLFWLQSAAPWSLVLPVLVWKRRHTIKSIETDHQGLFSFLMCWLISPMVLFTMAGNILPAYVLPGVPALGILIAMLVDKYDFKWLTGTAAVLPVLLMIAMLVLNMGKADSRSDRILFAEITDNAPVFYIGKRPFSGQFYSQGQAKKLEDVTELNQLNKFYLIGKEQQVDKLIHDNALSCTNEFTAKSKRTLYTCVIYPNNLEMLGSARTTWFVDAAAI</sequence>
<keyword evidence="2" id="KW-1003">Cell membrane</keyword>
<comment type="subcellular location">
    <subcellularLocation>
        <location evidence="1">Cell membrane</location>
        <topology evidence="1">Multi-pass membrane protein</topology>
    </subcellularLocation>
</comment>
<evidence type="ECO:0000259" key="9">
    <source>
        <dbReference type="Pfam" id="PF02366"/>
    </source>
</evidence>
<evidence type="ECO:0000256" key="3">
    <source>
        <dbReference type="ARBA" id="ARBA00022676"/>
    </source>
</evidence>
<keyword evidence="6 8" id="KW-1133">Transmembrane helix</keyword>
<keyword evidence="4 10" id="KW-0808">Transferase</keyword>
<feature type="transmembrane region" description="Helical" evidence="8">
    <location>
        <begin position="136"/>
        <end position="154"/>
    </location>
</feature>
<evidence type="ECO:0000313" key="10">
    <source>
        <dbReference type="EMBL" id="RIW08059.1"/>
    </source>
</evidence>
<feature type="transmembrane region" description="Helical" evidence="8">
    <location>
        <begin position="210"/>
        <end position="228"/>
    </location>
</feature>
<dbReference type="AlphaFoldDB" id="A0A8B3DBL8"/>
<dbReference type="Pfam" id="PF02366">
    <property type="entry name" value="PMT"/>
    <property type="match status" value="1"/>
</dbReference>
<evidence type="ECO:0000313" key="11">
    <source>
        <dbReference type="Proteomes" id="UP000253437"/>
    </source>
</evidence>
<comment type="caution">
    <text evidence="10">The sequence shown here is derived from an EMBL/GenBank/DDBJ whole genome shotgun (WGS) entry which is preliminary data.</text>
</comment>
<evidence type="ECO:0000256" key="6">
    <source>
        <dbReference type="ARBA" id="ARBA00022989"/>
    </source>
</evidence>
<evidence type="ECO:0000256" key="7">
    <source>
        <dbReference type="ARBA" id="ARBA00023136"/>
    </source>
</evidence>
<dbReference type="EMBL" id="QOUW02000100">
    <property type="protein sequence ID" value="RIW08059.1"/>
    <property type="molecule type" value="Genomic_DNA"/>
</dbReference>
<gene>
    <name evidence="10" type="ORF">DS957_020110</name>
</gene>
<organism evidence="10 11">
    <name type="scientific">Vibrio harveyi</name>
    <name type="common">Beneckea harveyi</name>
    <dbReference type="NCBI Taxonomy" id="669"/>
    <lineage>
        <taxon>Bacteria</taxon>
        <taxon>Pseudomonadati</taxon>
        <taxon>Pseudomonadota</taxon>
        <taxon>Gammaproteobacteria</taxon>
        <taxon>Vibrionales</taxon>
        <taxon>Vibrionaceae</taxon>
        <taxon>Vibrio</taxon>
    </lineage>
</organism>
<dbReference type="GO" id="GO:0016763">
    <property type="term" value="F:pentosyltransferase activity"/>
    <property type="evidence" value="ECO:0007669"/>
    <property type="project" value="TreeGrafter"/>
</dbReference>
<feature type="transmembrane region" description="Helical" evidence="8">
    <location>
        <begin position="112"/>
        <end position="130"/>
    </location>
</feature>
<dbReference type="InterPro" id="IPR050297">
    <property type="entry name" value="LipidA_mod_glycosyltrf_83"/>
</dbReference>
<dbReference type="GO" id="GO:0000030">
    <property type="term" value="F:mannosyltransferase activity"/>
    <property type="evidence" value="ECO:0007669"/>
    <property type="project" value="InterPro"/>
</dbReference>
<feature type="transmembrane region" description="Helical" evidence="8">
    <location>
        <begin position="182"/>
        <end position="203"/>
    </location>
</feature>
<feature type="transmembrane region" description="Helical" evidence="8">
    <location>
        <begin position="270"/>
        <end position="291"/>
    </location>
</feature>
<proteinExistence type="predicted"/>
<dbReference type="GO" id="GO:0006493">
    <property type="term" value="P:protein O-linked glycosylation"/>
    <property type="evidence" value="ECO:0007669"/>
    <property type="project" value="InterPro"/>
</dbReference>
<keyword evidence="7 8" id="KW-0472">Membrane</keyword>
<evidence type="ECO:0000256" key="8">
    <source>
        <dbReference type="SAM" id="Phobius"/>
    </source>
</evidence>
<evidence type="ECO:0000256" key="1">
    <source>
        <dbReference type="ARBA" id="ARBA00004651"/>
    </source>
</evidence>
<feature type="transmembrane region" description="Helical" evidence="8">
    <location>
        <begin position="161"/>
        <end position="176"/>
    </location>
</feature>
<dbReference type="GO" id="GO:0005886">
    <property type="term" value="C:plasma membrane"/>
    <property type="evidence" value="ECO:0007669"/>
    <property type="project" value="UniProtKB-SubCell"/>
</dbReference>
<accession>A0A8B3DBL8</accession>
<keyword evidence="5 8" id="KW-0812">Transmembrane</keyword>
<dbReference type="Proteomes" id="UP000253437">
    <property type="component" value="Unassembled WGS sequence"/>
</dbReference>
<feature type="transmembrane region" description="Helical" evidence="8">
    <location>
        <begin position="87"/>
        <end position="105"/>
    </location>
</feature>
<protein>
    <submittedName>
        <fullName evidence="10">Phospholipid carrier-dependent glycosyltransferase</fullName>
    </submittedName>
</protein>
<name>A0A8B3DBL8_VIBHA</name>
<evidence type="ECO:0000256" key="5">
    <source>
        <dbReference type="ARBA" id="ARBA00022692"/>
    </source>
</evidence>
<dbReference type="GO" id="GO:0009103">
    <property type="term" value="P:lipopolysaccharide biosynthetic process"/>
    <property type="evidence" value="ECO:0007669"/>
    <property type="project" value="UniProtKB-ARBA"/>
</dbReference>
<evidence type="ECO:0000256" key="2">
    <source>
        <dbReference type="ARBA" id="ARBA00022475"/>
    </source>
</evidence>
<dbReference type="InterPro" id="IPR003342">
    <property type="entry name" value="ArnT-like_N"/>
</dbReference>
<dbReference type="GO" id="GO:0010041">
    <property type="term" value="P:response to iron(III) ion"/>
    <property type="evidence" value="ECO:0007669"/>
    <property type="project" value="TreeGrafter"/>
</dbReference>
<dbReference type="RefSeq" id="WP_114092695.1">
    <property type="nucleotide sequence ID" value="NZ_QOUW02000100.1"/>
</dbReference>
<evidence type="ECO:0000256" key="4">
    <source>
        <dbReference type="ARBA" id="ARBA00022679"/>
    </source>
</evidence>
<feature type="domain" description="ArnT-like N-terminal" evidence="9">
    <location>
        <begin position="29"/>
        <end position="241"/>
    </location>
</feature>
<reference evidence="10 11" key="1">
    <citation type="submission" date="2018-08" db="EMBL/GenBank/DDBJ databases">
        <title>Vibrio harveyi strains pathogenic to white snook Centropomus viridis Lockington (1877) and potential probiotic bacteria.</title>
        <authorList>
            <person name="Soto-Rodriguez S."/>
            <person name="Gomez-Gil B."/>
            <person name="Lozano-Olvera R."/>
        </authorList>
    </citation>
    <scope>NUCLEOTIDE SEQUENCE [LARGE SCALE GENOMIC DNA]</scope>
    <source>
        <strain evidence="10 11">CAIM 1508</strain>
    </source>
</reference>
<dbReference type="PANTHER" id="PTHR33908:SF3">
    <property type="entry name" value="UNDECAPRENYL PHOSPHATE-ALPHA-4-AMINO-4-DEOXY-L-ARABINOSE ARABINOSYL TRANSFERASE"/>
    <property type="match status" value="1"/>
</dbReference>
<dbReference type="PANTHER" id="PTHR33908">
    <property type="entry name" value="MANNOSYLTRANSFERASE YKCB-RELATED"/>
    <property type="match status" value="1"/>
</dbReference>
<keyword evidence="3" id="KW-0328">Glycosyltransferase</keyword>